<evidence type="ECO:0000313" key="2">
    <source>
        <dbReference type="Proteomes" id="UP001604277"/>
    </source>
</evidence>
<reference evidence="2" key="1">
    <citation type="submission" date="2024-07" db="EMBL/GenBank/DDBJ databases">
        <title>Two chromosome-level genome assemblies of Korean endemic species Abeliophyllum distichum and Forsythia ovata (Oleaceae).</title>
        <authorList>
            <person name="Jang H."/>
        </authorList>
    </citation>
    <scope>NUCLEOTIDE SEQUENCE [LARGE SCALE GENOMIC DNA]</scope>
</reference>
<dbReference type="EMBL" id="JBFOLJ010000009">
    <property type="protein sequence ID" value="KAL2510225.1"/>
    <property type="molecule type" value="Genomic_DNA"/>
</dbReference>
<sequence>MDCKLMDMYEWQRREGESQQANLQDRPPQYFSKNLPHTGIEHALPEDFSPRHLIPYQLICNLPCYFRASEVVAHLLSPSLEVHQMMNPLMSHFRSGAYLNLTWSAKQLFGEAVWL</sequence>
<protein>
    <submittedName>
        <fullName evidence="1">Uncharacterized protein</fullName>
    </submittedName>
</protein>
<gene>
    <name evidence="1" type="ORF">Fot_33872</name>
</gene>
<organism evidence="1 2">
    <name type="scientific">Forsythia ovata</name>
    <dbReference type="NCBI Taxonomy" id="205694"/>
    <lineage>
        <taxon>Eukaryota</taxon>
        <taxon>Viridiplantae</taxon>
        <taxon>Streptophyta</taxon>
        <taxon>Embryophyta</taxon>
        <taxon>Tracheophyta</taxon>
        <taxon>Spermatophyta</taxon>
        <taxon>Magnoliopsida</taxon>
        <taxon>eudicotyledons</taxon>
        <taxon>Gunneridae</taxon>
        <taxon>Pentapetalae</taxon>
        <taxon>asterids</taxon>
        <taxon>lamiids</taxon>
        <taxon>Lamiales</taxon>
        <taxon>Oleaceae</taxon>
        <taxon>Forsythieae</taxon>
        <taxon>Forsythia</taxon>
    </lineage>
</organism>
<proteinExistence type="predicted"/>
<dbReference type="Proteomes" id="UP001604277">
    <property type="component" value="Unassembled WGS sequence"/>
</dbReference>
<name>A0ABD1TBX0_9LAMI</name>
<comment type="caution">
    <text evidence="1">The sequence shown here is derived from an EMBL/GenBank/DDBJ whole genome shotgun (WGS) entry which is preliminary data.</text>
</comment>
<accession>A0ABD1TBX0</accession>
<evidence type="ECO:0000313" key="1">
    <source>
        <dbReference type="EMBL" id="KAL2510225.1"/>
    </source>
</evidence>
<keyword evidence="2" id="KW-1185">Reference proteome</keyword>
<dbReference type="AlphaFoldDB" id="A0ABD1TBX0"/>